<dbReference type="Pfam" id="PF00970">
    <property type="entry name" value="FAD_binding_6"/>
    <property type="match status" value="1"/>
</dbReference>
<dbReference type="PROSITE" id="PS00191">
    <property type="entry name" value="CYTOCHROME_B5_1"/>
    <property type="match status" value="1"/>
</dbReference>
<dbReference type="GO" id="GO:0020037">
    <property type="term" value="F:heme binding"/>
    <property type="evidence" value="ECO:0007669"/>
    <property type="project" value="InterPro"/>
</dbReference>
<dbReference type="PANTHER" id="PTHR46237:SF1">
    <property type="entry name" value="CYTOCHROME B5 REDUCTASE 4"/>
    <property type="match status" value="1"/>
</dbReference>
<protein>
    <recommendedName>
        <fullName evidence="3">Cytochrome b5 reductase 4</fullName>
        <ecNumber evidence="2">1.6.2.2</ecNumber>
    </recommendedName>
    <alternativeName>
        <fullName evidence="10">Flavohemoprotein b5/b5R</fullName>
    </alternativeName>
    <alternativeName>
        <fullName evidence="9">cb5/cb5R</fullName>
    </alternativeName>
</protein>
<dbReference type="PROSITE" id="PS51384">
    <property type="entry name" value="FAD_FR"/>
    <property type="match status" value="1"/>
</dbReference>
<evidence type="ECO:0000256" key="3">
    <source>
        <dbReference type="ARBA" id="ARBA00022339"/>
    </source>
</evidence>
<feature type="domain" description="Cytochrome b5 heme-binding" evidence="13">
    <location>
        <begin position="56"/>
        <end position="132"/>
    </location>
</feature>
<dbReference type="Gene3D" id="2.40.30.10">
    <property type="entry name" value="Translation factors"/>
    <property type="match status" value="1"/>
</dbReference>
<proteinExistence type="evidence at transcript level"/>
<dbReference type="InterPro" id="IPR008978">
    <property type="entry name" value="HSP20-like_chaperone"/>
</dbReference>
<dbReference type="SUPFAM" id="SSF63380">
    <property type="entry name" value="Riboflavin synthase domain-like"/>
    <property type="match status" value="1"/>
</dbReference>
<dbReference type="InterPro" id="IPR039261">
    <property type="entry name" value="FNR_nucleotide-bd"/>
</dbReference>
<dbReference type="SMART" id="SM01117">
    <property type="entry name" value="Cyt-b5"/>
    <property type="match status" value="1"/>
</dbReference>
<dbReference type="PANTHER" id="PTHR46237">
    <property type="entry name" value="CYTOCHROME B5 REDUCTASE 4 FAMILY MEMBER"/>
    <property type="match status" value="1"/>
</dbReference>
<dbReference type="FunFam" id="3.40.50.80:FF:000021">
    <property type="entry name" value="Cytochrome b5 reductase 4"/>
    <property type="match status" value="1"/>
</dbReference>
<dbReference type="GO" id="GO:0006801">
    <property type="term" value="P:superoxide metabolic process"/>
    <property type="evidence" value="ECO:0007669"/>
    <property type="project" value="TreeGrafter"/>
</dbReference>
<evidence type="ECO:0000256" key="7">
    <source>
        <dbReference type="ARBA" id="ARBA00023004"/>
    </source>
</evidence>
<evidence type="ECO:0000259" key="13">
    <source>
        <dbReference type="PROSITE" id="PS50255"/>
    </source>
</evidence>
<evidence type="ECO:0000259" key="14">
    <source>
        <dbReference type="PROSITE" id="PS51203"/>
    </source>
</evidence>
<keyword evidence="8" id="KW-0520">NAD</keyword>
<dbReference type="Gene3D" id="2.60.40.790">
    <property type="match status" value="1"/>
</dbReference>
<dbReference type="EC" id="1.6.2.2" evidence="2"/>
<evidence type="ECO:0000256" key="5">
    <source>
        <dbReference type="ARBA" id="ARBA00022723"/>
    </source>
</evidence>
<feature type="region of interest" description="Disordered" evidence="12">
    <location>
        <begin position="1"/>
        <end position="28"/>
    </location>
</feature>
<evidence type="ECO:0000259" key="15">
    <source>
        <dbReference type="PROSITE" id="PS51384"/>
    </source>
</evidence>
<dbReference type="Pfam" id="PF00175">
    <property type="entry name" value="NAD_binding_1"/>
    <property type="match status" value="1"/>
</dbReference>
<feature type="domain" description="CS" evidence="14">
    <location>
        <begin position="195"/>
        <end position="290"/>
    </location>
</feature>
<dbReference type="AlphaFoldDB" id="A0A6F9DAX2"/>
<dbReference type="InterPro" id="IPR018506">
    <property type="entry name" value="Cyt_B5_heme-BS"/>
</dbReference>
<evidence type="ECO:0000256" key="4">
    <source>
        <dbReference type="ARBA" id="ARBA00022617"/>
    </source>
</evidence>
<dbReference type="CDD" id="cd06183">
    <property type="entry name" value="cyt_b5_reduct_like"/>
    <property type="match status" value="1"/>
</dbReference>
<dbReference type="InterPro" id="IPR051872">
    <property type="entry name" value="Cytochrome_b5/Flavoprotein_Rdt"/>
</dbReference>
<feature type="domain" description="FAD-binding FR-type" evidence="15">
    <location>
        <begin position="307"/>
        <end position="418"/>
    </location>
</feature>
<dbReference type="Gene3D" id="3.10.120.10">
    <property type="entry name" value="Cytochrome b5-like heme/steroid binding domain"/>
    <property type="match status" value="1"/>
</dbReference>
<evidence type="ECO:0000256" key="6">
    <source>
        <dbReference type="ARBA" id="ARBA00023002"/>
    </source>
</evidence>
<dbReference type="InterPro" id="IPR008333">
    <property type="entry name" value="Cbr1-like_FAD-bd_dom"/>
</dbReference>
<dbReference type="EMBL" id="LR784276">
    <property type="protein sequence ID" value="CAB3235139.1"/>
    <property type="molecule type" value="mRNA"/>
</dbReference>
<keyword evidence="5" id="KW-0479">Metal-binding</keyword>
<evidence type="ECO:0000256" key="12">
    <source>
        <dbReference type="SAM" id="MobiDB-lite"/>
    </source>
</evidence>
<dbReference type="SUPFAM" id="SSF52343">
    <property type="entry name" value="Ferredoxin reductase-like, C-terminal NADP-linked domain"/>
    <property type="match status" value="1"/>
</dbReference>
<feature type="compositionally biased region" description="Polar residues" evidence="12">
    <location>
        <begin position="1"/>
        <end position="24"/>
    </location>
</feature>
<keyword evidence="4" id="KW-0349">Heme</keyword>
<dbReference type="SUPFAM" id="SSF49764">
    <property type="entry name" value="HSP20-like chaperones"/>
    <property type="match status" value="1"/>
</dbReference>
<dbReference type="Gene3D" id="3.40.50.80">
    <property type="entry name" value="Nucleotide-binding domain of ferredoxin-NADP reductase (FNR) module"/>
    <property type="match status" value="1"/>
</dbReference>
<comment type="similarity">
    <text evidence="1">Belongs to the flavoprotein pyridine nucleotide cytochrome reductase family.</text>
</comment>
<comment type="catalytic activity">
    <reaction evidence="11">
        <text>2 Fe(III)-[cytochrome b5] + NADH = 2 Fe(II)-[cytochrome b5] + NAD(+) + H(+)</text>
        <dbReference type="Rhea" id="RHEA:46680"/>
        <dbReference type="Rhea" id="RHEA-COMP:10438"/>
        <dbReference type="Rhea" id="RHEA-COMP:10439"/>
        <dbReference type="ChEBI" id="CHEBI:15378"/>
        <dbReference type="ChEBI" id="CHEBI:29033"/>
        <dbReference type="ChEBI" id="CHEBI:29034"/>
        <dbReference type="ChEBI" id="CHEBI:57540"/>
        <dbReference type="ChEBI" id="CHEBI:57945"/>
        <dbReference type="EC" id="1.6.2.2"/>
    </reaction>
</comment>
<dbReference type="InterPro" id="IPR007052">
    <property type="entry name" value="CS_dom"/>
</dbReference>
<dbReference type="Pfam" id="PF00173">
    <property type="entry name" value="Cyt-b5"/>
    <property type="match status" value="1"/>
</dbReference>
<dbReference type="PROSITE" id="PS51203">
    <property type="entry name" value="CS"/>
    <property type="match status" value="1"/>
</dbReference>
<dbReference type="GO" id="GO:0046872">
    <property type="term" value="F:metal ion binding"/>
    <property type="evidence" value="ECO:0007669"/>
    <property type="project" value="UniProtKB-KW"/>
</dbReference>
<evidence type="ECO:0000256" key="2">
    <source>
        <dbReference type="ARBA" id="ARBA00012011"/>
    </source>
</evidence>
<evidence type="ECO:0000256" key="9">
    <source>
        <dbReference type="ARBA" id="ARBA00030883"/>
    </source>
</evidence>
<name>A0A6F9DAX2_9ASCI</name>
<dbReference type="PROSITE" id="PS50255">
    <property type="entry name" value="CYTOCHROME_B5_2"/>
    <property type="match status" value="1"/>
</dbReference>
<dbReference type="InterPro" id="IPR001199">
    <property type="entry name" value="Cyt_B5-like_heme/steroid-bd"/>
</dbReference>
<reference evidence="16" key="1">
    <citation type="submission" date="2020-04" db="EMBL/GenBank/DDBJ databases">
        <authorList>
            <person name="Neveu A P."/>
        </authorList>
    </citation>
    <scope>NUCLEOTIDE SEQUENCE</scope>
    <source>
        <tissue evidence="16">Whole embryo</tissue>
    </source>
</reference>
<organism evidence="16">
    <name type="scientific">Phallusia mammillata</name>
    <dbReference type="NCBI Taxonomy" id="59560"/>
    <lineage>
        <taxon>Eukaryota</taxon>
        <taxon>Metazoa</taxon>
        <taxon>Chordata</taxon>
        <taxon>Tunicata</taxon>
        <taxon>Ascidiacea</taxon>
        <taxon>Phlebobranchia</taxon>
        <taxon>Ascidiidae</taxon>
        <taxon>Phallusia</taxon>
    </lineage>
</organism>
<dbReference type="InterPro" id="IPR017927">
    <property type="entry name" value="FAD-bd_FR_type"/>
</dbReference>
<evidence type="ECO:0000256" key="11">
    <source>
        <dbReference type="ARBA" id="ARBA00047682"/>
    </source>
</evidence>
<dbReference type="PRINTS" id="PR00406">
    <property type="entry name" value="CYTB5RDTASE"/>
</dbReference>
<evidence type="ECO:0000256" key="1">
    <source>
        <dbReference type="ARBA" id="ARBA00006105"/>
    </source>
</evidence>
<dbReference type="GO" id="GO:0090524">
    <property type="term" value="F:cytochrome-b5 reductase activity, acting on NADH"/>
    <property type="evidence" value="ECO:0007669"/>
    <property type="project" value="UniProtKB-EC"/>
</dbReference>
<evidence type="ECO:0000313" key="16">
    <source>
        <dbReference type="EMBL" id="CAB3235139.1"/>
    </source>
</evidence>
<evidence type="ECO:0000256" key="8">
    <source>
        <dbReference type="ARBA" id="ARBA00023027"/>
    </source>
</evidence>
<dbReference type="InterPro" id="IPR017938">
    <property type="entry name" value="Riboflavin_synthase-like_b-brl"/>
</dbReference>
<keyword evidence="6" id="KW-0560">Oxidoreductase</keyword>
<dbReference type="SUPFAM" id="SSF55856">
    <property type="entry name" value="Cytochrome b5-like heme/steroid binding domain"/>
    <property type="match status" value="1"/>
</dbReference>
<evidence type="ECO:0000256" key="10">
    <source>
        <dbReference type="ARBA" id="ARBA00031842"/>
    </source>
</evidence>
<dbReference type="InterPro" id="IPR001433">
    <property type="entry name" value="OxRdtase_FAD/NAD-bd"/>
</dbReference>
<dbReference type="InterPro" id="IPR036400">
    <property type="entry name" value="Cyt_B5-like_heme/steroid_sf"/>
</dbReference>
<keyword evidence="7" id="KW-0408">Iron</keyword>
<gene>
    <name evidence="16" type="primary">Cyb5r4</name>
</gene>
<dbReference type="FunFam" id="3.10.120.10:FF:000001">
    <property type="entry name" value="Cytochrome b5 reductase 4"/>
    <property type="match status" value="1"/>
</dbReference>
<sequence>MSLFPSINSPQRLGASSPSSSQKNAKVPLRPGCSLMDWVRLTKSGKDLRGIGSARMLRITTEELAKHNKREDAWMAIRGFVYNVTTYLDYHPGGVPELMRGAGKDATLLFEEVHRWVNFESMLGACLIGKLEQGPPINNATKSKLKASSLLAPQASNAYKGLSLPKAPVFKETATDQNSPQIKISFAVDKEVPPRQKPTTSWFQNEEYVSLVCYSKLGNLDKRSCVVLDILEDGSRLLAEILNRDSCIPLDVKLSEPVKDRASVTVNSEVGKVEIKLLKLTPHKQWANLGVYGESHCKMVTRKNSTMRYRPCQLLAKSLITHDTSLYHFQLSASSHIVVPVGCHVYFEAQIEGIVITRPYTIVTSNIVDEDPERSLDGRNLYALIKTYEGGAVTSRIDKMQVGDVISVSSYEGSFNPSKLYGRSRVILLAAGTGFTPMVRLVLHCLRQYMQIVVHLEFFNKTTKDIPWREELQDLTKKYIGRFTVEHVLSQADNDWKGKRGRITLAMLREILKPFSSYDDEMLVCYCGPVAFTEITSKSLAEIGIKSENIHPFLS</sequence>
<dbReference type="GO" id="GO:0005783">
    <property type="term" value="C:endoplasmic reticulum"/>
    <property type="evidence" value="ECO:0007669"/>
    <property type="project" value="TreeGrafter"/>
</dbReference>
<accession>A0A6F9DAX2</accession>